<evidence type="ECO:0000259" key="4">
    <source>
        <dbReference type="Pfam" id="PF00005"/>
    </source>
</evidence>
<dbReference type="InterPro" id="IPR003439">
    <property type="entry name" value="ABC_transporter-like_ATP-bd"/>
</dbReference>
<keyword evidence="1" id="KW-0813">Transport</keyword>
<dbReference type="GO" id="GO:0016887">
    <property type="term" value="F:ATP hydrolysis activity"/>
    <property type="evidence" value="ECO:0007669"/>
    <property type="project" value="InterPro"/>
</dbReference>
<dbReference type="GO" id="GO:0005524">
    <property type="term" value="F:ATP binding"/>
    <property type="evidence" value="ECO:0007669"/>
    <property type="project" value="UniProtKB-KW"/>
</dbReference>
<accession>A0AAU7QC67</accession>
<sequence length="153" mass="16774">MDIIELSDVSFSYDGEHNALNHVNLAIGAGERVAVLGPNGAGKSTLFQLLNGLIMPSSGRVVVDGLPVAKENFIEIRRRVGMVFQDSDDQLFNTTVYREVAYGLVNMKMSGDELENTIRWALDIVGMASYIHRNPFNLSGGEKSVSPWQASSR</sequence>
<dbReference type="SUPFAM" id="SSF52540">
    <property type="entry name" value="P-loop containing nucleoside triphosphate hydrolases"/>
    <property type="match status" value="1"/>
</dbReference>
<feature type="domain" description="ABC transporter" evidence="4">
    <location>
        <begin position="20"/>
        <end position="144"/>
    </location>
</feature>
<evidence type="ECO:0000313" key="5">
    <source>
        <dbReference type="EMBL" id="XBS70777.1"/>
    </source>
</evidence>
<dbReference type="EMBL" id="CP157947">
    <property type="protein sequence ID" value="XBS70777.1"/>
    <property type="molecule type" value="Genomic_DNA"/>
</dbReference>
<proteinExistence type="predicted"/>
<dbReference type="InterPro" id="IPR050095">
    <property type="entry name" value="ECF_ABC_transporter_ATP-bd"/>
</dbReference>
<gene>
    <name evidence="5" type="ORF">ABK905_06570</name>
</gene>
<evidence type="ECO:0000256" key="1">
    <source>
        <dbReference type="ARBA" id="ARBA00022448"/>
    </source>
</evidence>
<dbReference type="InterPro" id="IPR027417">
    <property type="entry name" value="P-loop_NTPase"/>
</dbReference>
<dbReference type="PANTHER" id="PTHR43553">
    <property type="entry name" value="HEAVY METAL TRANSPORTER"/>
    <property type="match status" value="1"/>
</dbReference>
<evidence type="ECO:0000256" key="3">
    <source>
        <dbReference type="ARBA" id="ARBA00022840"/>
    </source>
</evidence>
<organism evidence="5">
    <name type="scientific">Acerihabitans sp. KWT182</name>
    <dbReference type="NCBI Taxonomy" id="3157919"/>
    <lineage>
        <taxon>Bacteria</taxon>
        <taxon>Pseudomonadati</taxon>
        <taxon>Pseudomonadota</taxon>
        <taxon>Gammaproteobacteria</taxon>
        <taxon>Enterobacterales</taxon>
        <taxon>Pectobacteriaceae</taxon>
        <taxon>Acerihabitans</taxon>
    </lineage>
</organism>
<keyword evidence="3 5" id="KW-0067">ATP-binding</keyword>
<dbReference type="AlphaFoldDB" id="A0AAU7QC67"/>
<dbReference type="CDD" id="cd03225">
    <property type="entry name" value="ABC_cobalt_CbiO_domain1"/>
    <property type="match status" value="1"/>
</dbReference>
<dbReference type="Pfam" id="PF00005">
    <property type="entry name" value="ABC_tran"/>
    <property type="match status" value="1"/>
</dbReference>
<reference evidence="5" key="1">
    <citation type="submission" date="2024-06" db="EMBL/GenBank/DDBJ databases">
        <authorList>
            <person name="Coelho C."/>
            <person name="Bento M."/>
            <person name="Garcia E."/>
            <person name="Camelo A."/>
            <person name="Brandao I."/>
            <person name="Espirito Santo C."/>
            <person name="Trovao J."/>
            <person name="Verissimo A."/>
            <person name="Costa J."/>
            <person name="Tiago I."/>
        </authorList>
    </citation>
    <scope>NUCLEOTIDE SEQUENCE</scope>
    <source>
        <strain evidence="5">KWT182</strain>
    </source>
</reference>
<keyword evidence="2" id="KW-0547">Nucleotide-binding</keyword>
<dbReference type="Gene3D" id="3.40.50.300">
    <property type="entry name" value="P-loop containing nucleotide triphosphate hydrolases"/>
    <property type="match status" value="1"/>
</dbReference>
<dbReference type="GO" id="GO:0042626">
    <property type="term" value="F:ATPase-coupled transmembrane transporter activity"/>
    <property type="evidence" value="ECO:0007669"/>
    <property type="project" value="TreeGrafter"/>
</dbReference>
<evidence type="ECO:0000256" key="2">
    <source>
        <dbReference type="ARBA" id="ARBA00022741"/>
    </source>
</evidence>
<dbReference type="GO" id="GO:0043190">
    <property type="term" value="C:ATP-binding cassette (ABC) transporter complex"/>
    <property type="evidence" value="ECO:0007669"/>
    <property type="project" value="TreeGrafter"/>
</dbReference>
<name>A0AAU7QC67_9GAMM</name>
<dbReference type="InterPro" id="IPR015856">
    <property type="entry name" value="ABC_transpr_CbiO/EcfA_su"/>
</dbReference>
<protein>
    <submittedName>
        <fullName evidence="5">ABC transporter ATP-binding protein</fullName>
    </submittedName>
</protein>